<dbReference type="GO" id="GO:0006412">
    <property type="term" value="P:translation"/>
    <property type="evidence" value="ECO:0007669"/>
    <property type="project" value="UniProtKB-UniRule"/>
</dbReference>
<comment type="caution">
    <text evidence="8">The sequence shown here is derived from an EMBL/GenBank/DDBJ whole genome shotgun (WGS) entry which is preliminary data.</text>
</comment>
<dbReference type="HAMAP" id="MF_00500">
    <property type="entry name" value="Ribosomal_bS20"/>
    <property type="match status" value="1"/>
</dbReference>
<sequence length="96" mass="10939">MPITRSAEKKLRQDVKRRSVNLVVKNKVKEAIKLYRENPSEKLYNKAASLLDQASKKKIYHDNKSSRLKSNLSKLLKKKTPAVKKSPPAAKPGKKK</sequence>
<accession>A0A0G1GHG7</accession>
<dbReference type="GO" id="GO:0019843">
    <property type="term" value="F:rRNA binding"/>
    <property type="evidence" value="ECO:0007669"/>
    <property type="project" value="UniProtKB-UniRule"/>
</dbReference>
<evidence type="ECO:0000313" key="8">
    <source>
        <dbReference type="EMBL" id="KKS98233.1"/>
    </source>
</evidence>
<dbReference type="Proteomes" id="UP000034894">
    <property type="component" value="Unassembled WGS sequence"/>
</dbReference>
<comment type="function">
    <text evidence="6">Binds directly to 16S ribosomal RNA.</text>
</comment>
<comment type="similarity">
    <text evidence="6">Belongs to the bacterial ribosomal protein bS20 family.</text>
</comment>
<dbReference type="InterPro" id="IPR036510">
    <property type="entry name" value="Ribosomal_bS20_sf"/>
</dbReference>
<evidence type="ECO:0000256" key="5">
    <source>
        <dbReference type="ARBA" id="ARBA00035136"/>
    </source>
</evidence>
<evidence type="ECO:0000256" key="6">
    <source>
        <dbReference type="HAMAP-Rule" id="MF_00500"/>
    </source>
</evidence>
<evidence type="ECO:0000256" key="1">
    <source>
        <dbReference type="ARBA" id="ARBA00022730"/>
    </source>
</evidence>
<dbReference type="AlphaFoldDB" id="A0A0G1GHG7"/>
<organism evidence="8 9">
    <name type="scientific">Candidatus Gottesmanbacteria bacterium GW2011_GWA2_43_14</name>
    <dbReference type="NCBI Taxonomy" id="1618443"/>
    <lineage>
        <taxon>Bacteria</taxon>
        <taxon>Candidatus Gottesmaniibacteriota</taxon>
    </lineage>
</organism>
<feature type="region of interest" description="Disordered" evidence="7">
    <location>
        <begin position="61"/>
        <end position="96"/>
    </location>
</feature>
<dbReference type="InterPro" id="IPR002583">
    <property type="entry name" value="Ribosomal_bS20"/>
</dbReference>
<keyword evidence="4 6" id="KW-0687">Ribonucleoprotein</keyword>
<dbReference type="GO" id="GO:0005840">
    <property type="term" value="C:ribosome"/>
    <property type="evidence" value="ECO:0007669"/>
    <property type="project" value="UniProtKB-KW"/>
</dbReference>
<keyword evidence="3 6" id="KW-0689">Ribosomal protein</keyword>
<keyword evidence="1 6" id="KW-0699">rRNA-binding</keyword>
<dbReference type="SUPFAM" id="SSF46992">
    <property type="entry name" value="Ribosomal protein S20"/>
    <property type="match status" value="1"/>
</dbReference>
<dbReference type="STRING" id="1618443.UV73_C0003G0175"/>
<evidence type="ECO:0000256" key="2">
    <source>
        <dbReference type="ARBA" id="ARBA00022884"/>
    </source>
</evidence>
<protein>
    <recommendedName>
        <fullName evidence="5 6">Small ribosomal subunit protein bS20</fullName>
    </recommendedName>
</protein>
<dbReference type="EMBL" id="LCFP01000003">
    <property type="protein sequence ID" value="KKS98233.1"/>
    <property type="molecule type" value="Genomic_DNA"/>
</dbReference>
<dbReference type="NCBIfam" id="TIGR00029">
    <property type="entry name" value="S20"/>
    <property type="match status" value="1"/>
</dbReference>
<evidence type="ECO:0000256" key="7">
    <source>
        <dbReference type="SAM" id="MobiDB-lite"/>
    </source>
</evidence>
<evidence type="ECO:0000256" key="4">
    <source>
        <dbReference type="ARBA" id="ARBA00023274"/>
    </source>
</evidence>
<name>A0A0G1GHG7_9BACT</name>
<gene>
    <name evidence="6" type="primary">rpsT</name>
    <name evidence="8" type="ORF">UV73_C0003G0175</name>
</gene>
<reference evidence="8 9" key="1">
    <citation type="journal article" date="2015" name="Nature">
        <title>rRNA introns, odd ribosomes, and small enigmatic genomes across a large radiation of phyla.</title>
        <authorList>
            <person name="Brown C.T."/>
            <person name="Hug L.A."/>
            <person name="Thomas B.C."/>
            <person name="Sharon I."/>
            <person name="Castelle C.J."/>
            <person name="Singh A."/>
            <person name="Wilkins M.J."/>
            <person name="Williams K.H."/>
            <person name="Banfield J.F."/>
        </authorList>
    </citation>
    <scope>NUCLEOTIDE SEQUENCE [LARGE SCALE GENOMIC DNA]</scope>
</reference>
<dbReference type="Gene3D" id="1.20.58.110">
    <property type="entry name" value="Ribosomal protein S20"/>
    <property type="match status" value="1"/>
</dbReference>
<dbReference type="GO" id="GO:1990904">
    <property type="term" value="C:ribonucleoprotein complex"/>
    <property type="evidence" value="ECO:0007669"/>
    <property type="project" value="UniProtKB-KW"/>
</dbReference>
<dbReference type="GO" id="GO:0003735">
    <property type="term" value="F:structural constituent of ribosome"/>
    <property type="evidence" value="ECO:0007669"/>
    <property type="project" value="InterPro"/>
</dbReference>
<proteinExistence type="inferred from homology"/>
<dbReference type="Pfam" id="PF01649">
    <property type="entry name" value="Ribosomal_S20p"/>
    <property type="match status" value="1"/>
</dbReference>
<evidence type="ECO:0000256" key="3">
    <source>
        <dbReference type="ARBA" id="ARBA00022980"/>
    </source>
</evidence>
<evidence type="ECO:0000313" key="9">
    <source>
        <dbReference type="Proteomes" id="UP000034894"/>
    </source>
</evidence>
<keyword evidence="2 6" id="KW-0694">RNA-binding</keyword>